<dbReference type="InterPro" id="IPR011992">
    <property type="entry name" value="EF-hand-dom_pair"/>
</dbReference>
<dbReference type="Gene3D" id="1.10.238.10">
    <property type="entry name" value="EF-hand"/>
    <property type="match status" value="1"/>
</dbReference>
<gene>
    <name evidence="2" type="ORF">SAMN06295933_1232</name>
</gene>
<sequence length="196" mass="21702">MKLSRLSIIFILLAGLILYTAPSAMAQTKTFTVINHTGNVLRVWGKSNGFEFGRVKASTITDCTCNALYNKDCFDKDGNKAKIKLALEDKNGLDLWSGDTCVKLYIEPGANIDVTLDDDGRHIKCAIIKDSEIKKPLPTFDEADLNKDGKIDAKEAEAIQLKVNLKDFDADLDNELNPSEFDNAVNKINVFRGVPF</sequence>
<dbReference type="OrthoDB" id="5452278at2"/>
<dbReference type="STRING" id="1519643.SAMN06295933_1232"/>
<dbReference type="EMBL" id="FWZU01000002">
    <property type="protein sequence ID" value="SMF02698.1"/>
    <property type="molecule type" value="Genomic_DNA"/>
</dbReference>
<dbReference type="RefSeq" id="WP_085099874.1">
    <property type="nucleotide sequence ID" value="NZ_FWZU01000002.1"/>
</dbReference>
<proteinExistence type="predicted"/>
<feature type="signal peptide" evidence="1">
    <location>
        <begin position="1"/>
        <end position="26"/>
    </location>
</feature>
<evidence type="ECO:0008006" key="4">
    <source>
        <dbReference type="Google" id="ProtNLM"/>
    </source>
</evidence>
<name>A0A1X7CT55_9BACT</name>
<dbReference type="Proteomes" id="UP000192906">
    <property type="component" value="Unassembled WGS sequence"/>
</dbReference>
<keyword evidence="3" id="KW-1185">Reference proteome</keyword>
<evidence type="ECO:0000256" key="1">
    <source>
        <dbReference type="SAM" id="SignalP"/>
    </source>
</evidence>
<reference evidence="3" key="1">
    <citation type="submission" date="2017-04" db="EMBL/GenBank/DDBJ databases">
        <authorList>
            <person name="Varghese N."/>
            <person name="Submissions S."/>
        </authorList>
    </citation>
    <scope>NUCLEOTIDE SEQUENCE [LARGE SCALE GENOMIC DNA]</scope>
    <source>
        <strain evidence="3">K3S</strain>
    </source>
</reference>
<dbReference type="SUPFAM" id="SSF47473">
    <property type="entry name" value="EF-hand"/>
    <property type="match status" value="1"/>
</dbReference>
<keyword evidence="1" id="KW-0732">Signal</keyword>
<protein>
    <recommendedName>
        <fullName evidence="4">EF hand</fullName>
    </recommendedName>
</protein>
<evidence type="ECO:0000313" key="3">
    <source>
        <dbReference type="Proteomes" id="UP000192906"/>
    </source>
</evidence>
<evidence type="ECO:0000313" key="2">
    <source>
        <dbReference type="EMBL" id="SMF02698.1"/>
    </source>
</evidence>
<organism evidence="2 3">
    <name type="scientific">Desulfovibrio gilichinskyi</name>
    <dbReference type="NCBI Taxonomy" id="1519643"/>
    <lineage>
        <taxon>Bacteria</taxon>
        <taxon>Pseudomonadati</taxon>
        <taxon>Thermodesulfobacteriota</taxon>
        <taxon>Desulfovibrionia</taxon>
        <taxon>Desulfovibrionales</taxon>
        <taxon>Desulfovibrionaceae</taxon>
        <taxon>Desulfovibrio</taxon>
    </lineage>
</organism>
<feature type="chain" id="PRO_5012846784" description="EF hand" evidence="1">
    <location>
        <begin position="27"/>
        <end position="196"/>
    </location>
</feature>
<accession>A0A1X7CT55</accession>
<dbReference type="AlphaFoldDB" id="A0A1X7CT55"/>